<feature type="compositionally biased region" description="Low complexity" evidence="11">
    <location>
        <begin position="183"/>
        <end position="195"/>
    </location>
</feature>
<dbReference type="PANTHER" id="PTHR11024:SF2">
    <property type="entry name" value="PROTEIN SEC13 HOMOLOG"/>
    <property type="match status" value="1"/>
</dbReference>
<dbReference type="GO" id="GO:0051028">
    <property type="term" value="P:mRNA transport"/>
    <property type="evidence" value="ECO:0007669"/>
    <property type="project" value="UniProtKB-KW"/>
</dbReference>
<keyword evidence="9" id="KW-0906">Nuclear pore complex</keyword>
<dbReference type="Proteomes" id="UP000322225">
    <property type="component" value="Chromosome 7"/>
</dbReference>
<dbReference type="GO" id="GO:0031080">
    <property type="term" value="C:nuclear pore outer ring"/>
    <property type="evidence" value="ECO:0007669"/>
    <property type="project" value="TreeGrafter"/>
</dbReference>
<dbReference type="AlphaFoldDB" id="A0AAJ8LL05"/>
<comment type="similarity">
    <text evidence="2">Belongs to the WD repeat SEC13 family.</text>
</comment>
<dbReference type="PANTHER" id="PTHR11024">
    <property type="entry name" value="NUCLEAR PORE COMPLEX PROTEIN SEC13 / SEH1 FAMILY MEMBER"/>
    <property type="match status" value="1"/>
</dbReference>
<name>A0AAJ8LL05_9TREE</name>
<reference evidence="12" key="1">
    <citation type="submission" date="2017-08" db="EMBL/GenBank/DDBJ databases">
        <authorList>
            <person name="Cuomo C."/>
            <person name="Billmyre B."/>
            <person name="Heitman J."/>
        </authorList>
    </citation>
    <scope>NUCLEOTIDE SEQUENCE</scope>
    <source>
        <strain evidence="12">CBS 12478</strain>
    </source>
</reference>
<dbReference type="SUPFAM" id="SSF50978">
    <property type="entry name" value="WD40 repeat-like"/>
    <property type="match status" value="1"/>
</dbReference>
<dbReference type="GO" id="GO:0005198">
    <property type="term" value="F:structural molecule activity"/>
    <property type="evidence" value="ECO:0007669"/>
    <property type="project" value="InterPro"/>
</dbReference>
<dbReference type="GO" id="GO:0006606">
    <property type="term" value="P:protein import into nucleus"/>
    <property type="evidence" value="ECO:0007669"/>
    <property type="project" value="TreeGrafter"/>
</dbReference>
<evidence type="ECO:0000256" key="1">
    <source>
        <dbReference type="ARBA" id="ARBA00004567"/>
    </source>
</evidence>
<evidence type="ECO:0000256" key="8">
    <source>
        <dbReference type="ARBA" id="ARBA00023010"/>
    </source>
</evidence>
<evidence type="ECO:0000256" key="9">
    <source>
        <dbReference type="ARBA" id="ARBA00023132"/>
    </source>
</evidence>
<sequence length="250" mass="26922">MSAQASKPVPVETQHEDMIHDAQLDYYGKRLATCSSDKTIRVFNVVKGEAKGEPVILKGDGKVSVLSFQNDGSTDVSIFPAHGTGANAVSWAPSVVSTTPASNRAAPSSSSLSPQKRFVTAGSDNLIRIWGYDEEAKKWSEEETIRGHDDWVRDVAWAPNIGLPGMYIASASQDRTVLIHTRPSPSSPWSSTPLLPNAPSSQDPHFPDAVWRVSWSLAGNILAVSCGDGKVSLWKEGVGRGWECVSDFAS</sequence>
<organism evidence="12 13">
    <name type="scientific">Kwoniella shandongensis</name>
    <dbReference type="NCBI Taxonomy" id="1734106"/>
    <lineage>
        <taxon>Eukaryota</taxon>
        <taxon>Fungi</taxon>
        <taxon>Dikarya</taxon>
        <taxon>Basidiomycota</taxon>
        <taxon>Agaricomycotina</taxon>
        <taxon>Tremellomycetes</taxon>
        <taxon>Tremellales</taxon>
        <taxon>Cryptococcaceae</taxon>
        <taxon>Kwoniella</taxon>
    </lineage>
</organism>
<evidence type="ECO:0000313" key="13">
    <source>
        <dbReference type="Proteomes" id="UP000322225"/>
    </source>
</evidence>
<proteinExistence type="inferred from homology"/>
<evidence type="ECO:0000256" key="11">
    <source>
        <dbReference type="SAM" id="MobiDB-lite"/>
    </source>
</evidence>
<keyword evidence="8" id="KW-0811">Translocation</keyword>
<keyword evidence="13" id="KW-1185">Reference proteome</keyword>
<evidence type="ECO:0000256" key="3">
    <source>
        <dbReference type="ARBA" id="ARBA00022448"/>
    </source>
</evidence>
<keyword evidence="5" id="KW-0677">Repeat</keyword>
<evidence type="ECO:0000256" key="6">
    <source>
        <dbReference type="ARBA" id="ARBA00022816"/>
    </source>
</evidence>
<gene>
    <name evidence="12" type="ORF">CI109_104223</name>
</gene>
<dbReference type="InterPro" id="IPR036322">
    <property type="entry name" value="WD40_repeat_dom_sf"/>
</dbReference>
<dbReference type="GeneID" id="43588168"/>
<evidence type="ECO:0000256" key="5">
    <source>
        <dbReference type="ARBA" id="ARBA00022737"/>
    </source>
</evidence>
<protein>
    <recommendedName>
        <fullName evidence="14">Protein transporter SEC13</fullName>
    </recommendedName>
</protein>
<evidence type="ECO:0000313" key="12">
    <source>
        <dbReference type="EMBL" id="WWD19759.1"/>
    </source>
</evidence>
<dbReference type="InterPro" id="IPR037363">
    <property type="entry name" value="Sec13/Seh1_fam"/>
</dbReference>
<evidence type="ECO:0000256" key="10">
    <source>
        <dbReference type="ARBA" id="ARBA00023242"/>
    </source>
</evidence>
<keyword evidence="10" id="KW-0539">Nucleus</keyword>
<evidence type="ECO:0000256" key="2">
    <source>
        <dbReference type="ARBA" id="ARBA00010102"/>
    </source>
</evidence>
<comment type="subcellular location">
    <subcellularLocation>
        <location evidence="1">Nucleus</location>
        <location evidence="1">Nuclear pore complex</location>
    </subcellularLocation>
</comment>
<dbReference type="Pfam" id="PF00400">
    <property type="entry name" value="WD40"/>
    <property type="match status" value="4"/>
</dbReference>
<evidence type="ECO:0008006" key="14">
    <source>
        <dbReference type="Google" id="ProtNLM"/>
    </source>
</evidence>
<accession>A0AAJ8LL05</accession>
<dbReference type="GO" id="GO:0032527">
    <property type="term" value="P:protein exit from endoplasmic reticulum"/>
    <property type="evidence" value="ECO:0007669"/>
    <property type="project" value="TreeGrafter"/>
</dbReference>
<dbReference type="SMART" id="SM00320">
    <property type="entry name" value="WD40"/>
    <property type="match status" value="4"/>
</dbReference>
<keyword evidence="6" id="KW-0509">mRNA transport</keyword>
<keyword evidence="3" id="KW-0813">Transport</keyword>
<evidence type="ECO:0000256" key="7">
    <source>
        <dbReference type="ARBA" id="ARBA00022927"/>
    </source>
</evidence>
<dbReference type="GO" id="GO:0032008">
    <property type="term" value="P:positive regulation of TOR signaling"/>
    <property type="evidence" value="ECO:0007669"/>
    <property type="project" value="TreeGrafter"/>
</dbReference>
<dbReference type="KEGG" id="ksn:43588168"/>
<reference evidence="12" key="2">
    <citation type="submission" date="2024-01" db="EMBL/GenBank/DDBJ databases">
        <title>Comparative genomics of Cryptococcus and Kwoniella reveals pathogenesis evolution and contrasting modes of karyotype evolution via chromosome fusion or intercentromeric recombination.</title>
        <authorList>
            <person name="Coelho M.A."/>
            <person name="David-Palma M."/>
            <person name="Shea T."/>
            <person name="Bowers K."/>
            <person name="McGinley-Smith S."/>
            <person name="Mohammad A.W."/>
            <person name="Gnirke A."/>
            <person name="Yurkov A.M."/>
            <person name="Nowrousian M."/>
            <person name="Sun S."/>
            <person name="Cuomo C.A."/>
            <person name="Heitman J."/>
        </authorList>
    </citation>
    <scope>NUCLEOTIDE SEQUENCE</scope>
    <source>
        <strain evidence="12">CBS 12478</strain>
    </source>
</reference>
<dbReference type="Gene3D" id="2.130.10.10">
    <property type="entry name" value="YVTN repeat-like/Quinoprotein amine dehydrogenase"/>
    <property type="match status" value="2"/>
</dbReference>
<keyword evidence="4" id="KW-0853">WD repeat</keyword>
<dbReference type="GO" id="GO:0090114">
    <property type="term" value="P:COPII-coated vesicle budding"/>
    <property type="evidence" value="ECO:0007669"/>
    <property type="project" value="TreeGrafter"/>
</dbReference>
<dbReference type="GO" id="GO:0030127">
    <property type="term" value="C:COPII vesicle coat"/>
    <property type="evidence" value="ECO:0007669"/>
    <property type="project" value="TreeGrafter"/>
</dbReference>
<dbReference type="InterPro" id="IPR001680">
    <property type="entry name" value="WD40_rpt"/>
</dbReference>
<dbReference type="RefSeq" id="XP_065823520.1">
    <property type="nucleotide sequence ID" value="XM_065967448.1"/>
</dbReference>
<dbReference type="InterPro" id="IPR015943">
    <property type="entry name" value="WD40/YVTN_repeat-like_dom_sf"/>
</dbReference>
<feature type="region of interest" description="Disordered" evidence="11">
    <location>
        <begin position="182"/>
        <end position="201"/>
    </location>
</feature>
<evidence type="ECO:0000256" key="4">
    <source>
        <dbReference type="ARBA" id="ARBA00022574"/>
    </source>
</evidence>
<keyword evidence="7" id="KW-0653">Protein transport</keyword>
<dbReference type="EMBL" id="CP144057">
    <property type="protein sequence ID" value="WWD19759.1"/>
    <property type="molecule type" value="Genomic_DNA"/>
</dbReference>